<dbReference type="Proteomes" id="UP000006793">
    <property type="component" value="Chromosome"/>
</dbReference>
<dbReference type="InterPro" id="IPR036280">
    <property type="entry name" value="Multihaem_cyt_sf"/>
</dbReference>
<dbReference type="InterPro" id="IPR010181">
    <property type="entry name" value="CGCAxxGCC_motif"/>
</dbReference>
<dbReference type="OrthoDB" id="5430146at2"/>
<keyword evidence="1" id="KW-0479">Metal-binding</keyword>
<protein>
    <submittedName>
        <fullName evidence="2">Chain A, iron Centre cytochrome c protein</fullName>
    </submittedName>
</protein>
<dbReference type="GO" id="GO:0051536">
    <property type="term" value="F:iron-sulfur cluster binding"/>
    <property type="evidence" value="ECO:0007669"/>
    <property type="project" value="UniProtKB-KW"/>
</dbReference>
<evidence type="ECO:0000313" key="3">
    <source>
        <dbReference type="Proteomes" id="UP000006793"/>
    </source>
</evidence>
<gene>
    <name evidence="2" type="ordered locus">Thein_2194</name>
</gene>
<accession>F8ADT2</accession>
<dbReference type="PaxDb" id="667014-Thein_2194"/>
<keyword evidence="1" id="KW-0408">Iron</keyword>
<dbReference type="PROSITE" id="PS51318">
    <property type="entry name" value="TAT"/>
    <property type="match status" value="1"/>
</dbReference>
<dbReference type="EMBL" id="CP002683">
    <property type="protein sequence ID" value="AEH46042.1"/>
    <property type="molecule type" value="Genomic_DNA"/>
</dbReference>
<name>F8ADT2_THEID</name>
<organism evidence="2 3">
    <name type="scientific">Thermodesulfatator indicus (strain DSM 15286 / JCM 11887 / CIR29812)</name>
    <dbReference type="NCBI Taxonomy" id="667014"/>
    <lineage>
        <taxon>Bacteria</taxon>
        <taxon>Pseudomonadati</taxon>
        <taxon>Thermodesulfobacteriota</taxon>
        <taxon>Thermodesulfobacteria</taxon>
        <taxon>Thermodesulfobacteriales</taxon>
        <taxon>Thermodesulfatatoraceae</taxon>
        <taxon>Thermodesulfatator</taxon>
    </lineage>
</organism>
<dbReference type="eggNOG" id="ENOG50320QR">
    <property type="taxonomic scope" value="Bacteria"/>
</dbReference>
<evidence type="ECO:0000256" key="1">
    <source>
        <dbReference type="ARBA" id="ARBA00023014"/>
    </source>
</evidence>
<sequence>MSDKKLTALGTTRRDLLKSTGALLLGLTAGKLLLPGSPAQAKAITEKWPWPYEKLDPVETAELAYRGWYKLFCGGSVVCSIFSQLRKKVGGPYNLVPIEAFIFAEGGVAGWGTICGSLLGANVVTNFILGPRTAGTHLGALMGSEIMDWYCEAEMPVYVPKNPKVDPKKIPHTVSDSPLCHISVGKWMKKANKSLKSPERRDRCARVTASVAYHLVVLLNKWKDGKYEPEGEFPSGEYGIPAQHNCDGCHGDDVPEPPES</sequence>
<proteinExistence type="predicted"/>
<keyword evidence="1" id="KW-0411">Iron-sulfur</keyword>
<evidence type="ECO:0000313" key="2">
    <source>
        <dbReference type="EMBL" id="AEH46042.1"/>
    </source>
</evidence>
<dbReference type="InterPro" id="IPR006311">
    <property type="entry name" value="TAT_signal"/>
</dbReference>
<dbReference type="RefSeq" id="WP_013908778.1">
    <property type="nucleotide sequence ID" value="NC_015681.1"/>
</dbReference>
<dbReference type="Pfam" id="PF09719">
    <property type="entry name" value="C_GCAxxG_C_C"/>
    <property type="match status" value="1"/>
</dbReference>
<reference evidence="3" key="1">
    <citation type="submission" date="2011-04" db="EMBL/GenBank/DDBJ databases">
        <title>The complete genome of Thermodesulfatator indicus DSM 15286.</title>
        <authorList>
            <person name="Lucas S."/>
            <person name="Copeland A."/>
            <person name="Lapidus A."/>
            <person name="Bruce D."/>
            <person name="Goodwin L."/>
            <person name="Pitluck S."/>
            <person name="Peters L."/>
            <person name="Kyrpides N."/>
            <person name="Mavromatis K."/>
            <person name="Pagani I."/>
            <person name="Ivanova N."/>
            <person name="Saunders L."/>
            <person name="Detter J.C."/>
            <person name="Tapia R."/>
            <person name="Han C."/>
            <person name="Land M."/>
            <person name="Hauser L."/>
            <person name="Markowitz V."/>
            <person name="Cheng J.-F."/>
            <person name="Hugenholtz P."/>
            <person name="Woyke T."/>
            <person name="Wu D."/>
            <person name="Spring S."/>
            <person name="Schroeder M."/>
            <person name="Brambilla E."/>
            <person name="Klenk H.-P."/>
            <person name="Eisen J.A."/>
        </authorList>
    </citation>
    <scope>NUCLEOTIDE SEQUENCE [LARGE SCALE GENOMIC DNA]</scope>
    <source>
        <strain evidence="3">DSM 15286 / JCM 11887 / CIR29812</strain>
    </source>
</reference>
<dbReference type="SUPFAM" id="SSF48695">
    <property type="entry name" value="Multiheme cytochromes"/>
    <property type="match status" value="1"/>
</dbReference>
<dbReference type="HOGENOM" id="CLU_063015_0_0_0"/>
<dbReference type="PATRIC" id="fig|667014.3.peg.2258"/>
<dbReference type="KEGG" id="tid:Thein_2194"/>
<keyword evidence="3" id="KW-1185">Reference proteome</keyword>
<dbReference type="AlphaFoldDB" id="F8ADT2"/>
<reference evidence="2 3" key="2">
    <citation type="journal article" date="2012" name="Stand. Genomic Sci.">
        <title>Complete genome sequence of the thermophilic sulfate-reducing ocean bacterium Thermodesulfatator indicus type strain (CIR29812(T)).</title>
        <authorList>
            <person name="Anderson I."/>
            <person name="Saunders E."/>
            <person name="Lapidus A."/>
            <person name="Nolan M."/>
            <person name="Lucas S."/>
            <person name="Tice H."/>
            <person name="Del Rio T.G."/>
            <person name="Cheng J.F."/>
            <person name="Han C."/>
            <person name="Tapia R."/>
            <person name="Goodwin L.A."/>
            <person name="Pitluck S."/>
            <person name="Liolios K."/>
            <person name="Mavromatis K."/>
            <person name="Pagani I."/>
            <person name="Ivanova N."/>
            <person name="Mikhailova N."/>
            <person name="Pati A."/>
            <person name="Chen A."/>
            <person name="Palaniappan K."/>
            <person name="Land M."/>
            <person name="Hauser L."/>
            <person name="Jeffries C.D."/>
            <person name="Chang Y.J."/>
            <person name="Brambilla E.M."/>
            <person name="Rohde M."/>
            <person name="Spring S."/>
            <person name="Goker M."/>
            <person name="Detter J.C."/>
            <person name="Woyke T."/>
            <person name="Bristow J."/>
            <person name="Eisen J.A."/>
            <person name="Markowitz V."/>
            <person name="Hugenholtz P."/>
            <person name="Kyrpides N.C."/>
            <person name="Klenk H.P."/>
        </authorList>
    </citation>
    <scope>NUCLEOTIDE SEQUENCE [LARGE SCALE GENOMIC DNA]</scope>
    <source>
        <strain evidence="3">DSM 15286 / JCM 11887 / CIR29812</strain>
    </source>
</reference>
<dbReference type="STRING" id="667014.Thein_2194"/>
<dbReference type="InParanoid" id="F8ADT2"/>